<organism evidence="4 5">
    <name type="scientific">Pyrenophora seminiperda CCB06</name>
    <dbReference type="NCBI Taxonomy" id="1302712"/>
    <lineage>
        <taxon>Eukaryota</taxon>
        <taxon>Fungi</taxon>
        <taxon>Dikarya</taxon>
        <taxon>Ascomycota</taxon>
        <taxon>Pezizomycotina</taxon>
        <taxon>Dothideomycetes</taxon>
        <taxon>Pleosporomycetidae</taxon>
        <taxon>Pleosporales</taxon>
        <taxon>Pleosporineae</taxon>
        <taxon>Pleosporaceae</taxon>
        <taxon>Pyrenophora</taxon>
    </lineage>
</organism>
<feature type="region of interest" description="Disordered" evidence="2">
    <location>
        <begin position="81"/>
        <end position="114"/>
    </location>
</feature>
<feature type="compositionally biased region" description="Acidic residues" evidence="2">
    <location>
        <begin position="282"/>
        <end position="294"/>
    </location>
</feature>
<feature type="compositionally biased region" description="Basic residues" evidence="2">
    <location>
        <begin position="768"/>
        <end position="780"/>
    </location>
</feature>
<reference evidence="4 5" key="1">
    <citation type="journal article" date="2014" name="PLoS ONE">
        <title>De novo Genome Assembly of the Fungal Plant Pathogen Pyrenophora semeniperda.</title>
        <authorList>
            <person name="Soliai M.M."/>
            <person name="Meyer S.E."/>
            <person name="Udall J.A."/>
            <person name="Elzinga D.E."/>
            <person name="Hermansen R.A."/>
            <person name="Bodily P.M."/>
            <person name="Hart A.A."/>
            <person name="Coleman C.E."/>
        </authorList>
    </citation>
    <scope>NUCLEOTIDE SEQUENCE [LARGE SCALE GENOMIC DNA]</scope>
    <source>
        <strain evidence="4 5">CCB06</strain>
        <tissue evidence="4">Mycelium</tissue>
    </source>
</reference>
<feature type="compositionally biased region" description="Pro residues" evidence="2">
    <location>
        <begin position="210"/>
        <end position="224"/>
    </location>
</feature>
<feature type="compositionally biased region" description="Acidic residues" evidence="2">
    <location>
        <begin position="408"/>
        <end position="422"/>
    </location>
</feature>
<evidence type="ECO:0000256" key="2">
    <source>
        <dbReference type="SAM" id="MobiDB-lite"/>
    </source>
</evidence>
<dbReference type="SMART" id="SM00787">
    <property type="entry name" value="Spc7"/>
    <property type="match status" value="1"/>
</dbReference>
<feature type="compositionally biased region" description="Basic residues" evidence="2">
    <location>
        <begin position="442"/>
        <end position="451"/>
    </location>
</feature>
<dbReference type="InterPro" id="IPR033338">
    <property type="entry name" value="Spc105/Spc7"/>
</dbReference>
<gene>
    <name evidence="4" type="ORF">GMOD_00007122</name>
</gene>
<dbReference type="InterPro" id="IPR040850">
    <property type="entry name" value="Knl1_RWD_C"/>
</dbReference>
<evidence type="ECO:0000259" key="3">
    <source>
        <dbReference type="SMART" id="SM00787"/>
    </source>
</evidence>
<feature type="region of interest" description="Disordered" evidence="2">
    <location>
        <begin position="138"/>
        <end position="159"/>
    </location>
</feature>
<feature type="region of interest" description="Disordered" evidence="2">
    <location>
        <begin position="731"/>
        <end position="796"/>
    </location>
</feature>
<feature type="compositionally biased region" description="Acidic residues" evidence="2">
    <location>
        <begin position="786"/>
        <end position="796"/>
    </location>
</feature>
<dbReference type="EMBL" id="KE747829">
    <property type="protein sequence ID" value="RMZ72125.1"/>
    <property type="molecule type" value="Genomic_DNA"/>
</dbReference>
<keyword evidence="1" id="KW-0175">Coiled coil</keyword>
<dbReference type="InterPro" id="IPR013253">
    <property type="entry name" value="Spc7_domain"/>
</dbReference>
<feature type="compositionally biased region" description="Polar residues" evidence="2">
    <location>
        <begin position="187"/>
        <end position="204"/>
    </location>
</feature>
<dbReference type="PANTHER" id="PTHR28260">
    <property type="entry name" value="SPINDLE POLE BODY COMPONENT SPC105"/>
    <property type="match status" value="1"/>
</dbReference>
<accession>A0A3M7MC88</accession>
<feature type="domain" description="Spc7 kinetochore protein" evidence="3">
    <location>
        <begin position="792"/>
        <end position="1109"/>
    </location>
</feature>
<feature type="compositionally biased region" description="Low complexity" evidence="2">
    <location>
        <begin position="573"/>
        <end position="589"/>
    </location>
</feature>
<proteinExistence type="predicted"/>
<dbReference type="Pfam" id="PF08317">
    <property type="entry name" value="Spc7"/>
    <property type="match status" value="1"/>
</dbReference>
<dbReference type="Pfam" id="PF18210">
    <property type="entry name" value="Knl1_RWD_C"/>
    <property type="match status" value="1"/>
</dbReference>
<feature type="compositionally biased region" description="Low complexity" evidence="2">
    <location>
        <begin position="81"/>
        <end position="91"/>
    </location>
</feature>
<dbReference type="GO" id="GO:1990758">
    <property type="term" value="P:mitotic sister chromatid biorientation"/>
    <property type="evidence" value="ECO:0007669"/>
    <property type="project" value="TreeGrafter"/>
</dbReference>
<feature type="region of interest" description="Disordered" evidence="2">
    <location>
        <begin position="365"/>
        <end position="385"/>
    </location>
</feature>
<dbReference type="Proteomes" id="UP000265663">
    <property type="component" value="Unassembled WGS sequence"/>
</dbReference>
<name>A0A3M7MC88_9PLEO</name>
<feature type="compositionally biased region" description="Basic and acidic residues" evidence="2">
    <location>
        <begin position="605"/>
        <end position="615"/>
    </location>
</feature>
<feature type="region of interest" description="Disordered" evidence="2">
    <location>
        <begin position="557"/>
        <end position="633"/>
    </location>
</feature>
<feature type="compositionally biased region" description="Polar residues" evidence="2">
    <location>
        <begin position="260"/>
        <end position="273"/>
    </location>
</feature>
<evidence type="ECO:0000256" key="1">
    <source>
        <dbReference type="SAM" id="Coils"/>
    </source>
</evidence>
<evidence type="ECO:0000313" key="5">
    <source>
        <dbReference type="Proteomes" id="UP000265663"/>
    </source>
</evidence>
<keyword evidence="5" id="KW-1185">Reference proteome</keyword>
<feature type="region of interest" description="Disordered" evidence="2">
    <location>
        <begin position="397"/>
        <end position="487"/>
    </location>
</feature>
<dbReference type="OrthoDB" id="5592879at2759"/>
<dbReference type="PANTHER" id="PTHR28260:SF1">
    <property type="entry name" value="SPINDLE POLE BODY COMPONENT SPC105"/>
    <property type="match status" value="1"/>
</dbReference>
<protein>
    <submittedName>
        <fullName evidence="4">Spc7 kinetochore</fullName>
    </submittedName>
</protein>
<dbReference type="GO" id="GO:0034501">
    <property type="term" value="P:protein localization to kinetochore"/>
    <property type="evidence" value="ECO:0007669"/>
    <property type="project" value="TreeGrafter"/>
</dbReference>
<sequence length="1298" mass="143824">MRSRGDDLIRRCTGSRMCARTRDPRPIVWIGALRVYISALVPNNTTTTTSQFHHFTMAQTGGQENIADGLVANIAFKAPAQSPKKAALSPKKSSRKTRSKSIGPGGLGELEAPPLKEAFGNRRKSAFIPAVKSILASNDEDEKKRREARRKSLGTKADASLAARRVSFAPEATLHTWDVVEYMRDATSSSASSEVTRRASNVSQASTPASPAPPSDPVEPPSTPPERAVERETEADSSPANQRASHQKKNRRSSGIPPMNFNNPDDVYSSSPLSGDNPSPGDNDDGSDSDDSDATENLGASPDNEDSSQSSARLDAALREASNLASTQNLDFDDDGDMSMDMDIAQEEITAAFKPWAKKSYVTEYDKENEEPAFSPARTEAGDDEDMSMDITRAVGRIVPPQQHVQQEESDAPSSDMEEDMSMELTMPLGSIKAMASNAPANRRKSLKRRVSTLEQGSPAKRTASRRTSLRQRPQSEEHAQEDATMDFTMAIGAIKKAQQPEPARRASVESAFEDATMDFTLAVGSIKKGNSDFAQQEQEEEIEDEDLSMEFTKIVGPGIKRNGNPSPTPEQAVDVTPTPAAKTPTPQKVPKKSPGSRKSSMLRNEVKAEQEVLKDITPSTSGEVVYPNLEPGTPEIVRQKDIEEIEPSPFVRHTPMSALKQNNVIATPTSQQKERSPLAIPEDPVAAPILNRRRSSLSSVQFSPINAPREEPVLKSTAILSNSIKLLSTPRKQSLMSPMKKGLTPKKSQTPQKQQTPKQKTPTPKKATPRRSMSPKKRVLFGAQPEEENEVEESVAEDVEDVERISLQDFLDMTKIRFMDLSTTKRRHTAAPASFHDVEVEEKEESLDRYVVAGACTLPEYELYQHACHEMKKYISDGRHFVRTMEANVLEDNPLLFSEYLTAPPDQRKVMDNQFKNLKTNARLEARGEWYTWRSTLLHDLKAGLLHTMDGFKHDEATLVNQEQLLDVVLPPLIEKKERLSVECKQLQQRHDELNSCDREELEQTREKLIATDAEVQVKKQLLLQLQQELADKEERIQAAKDRKAECLEEIKAAERVRENCRGWSTSEVSSLKAKVSALEQAHGWTITSASPTSITITHLNDLELYFEPSAFATGSETPNASISLVYIGDSATPHPRPLTTSKRFFLQLIRAHLHCIPQSQTRISSLLSLVKNGWATALAVAAGVQWLEHSYITEEYILSDERMAISTNMLLPTLQTKIRATFEVGVGLSKDGVETNVSTRAEVVYGEKYGEEKMGAFLKDFCGDKVKEEDGMTVWADAMLDLGARLKKTGRKGERK</sequence>
<dbReference type="SMART" id="SM01315">
    <property type="entry name" value="Spc7_N"/>
    <property type="match status" value="1"/>
</dbReference>
<evidence type="ECO:0000313" key="4">
    <source>
        <dbReference type="EMBL" id="RMZ72125.1"/>
    </source>
</evidence>
<dbReference type="Pfam" id="PF15402">
    <property type="entry name" value="MELT_2"/>
    <property type="match status" value="6"/>
</dbReference>
<feature type="compositionally biased region" description="Low complexity" evidence="2">
    <location>
        <begin position="746"/>
        <end position="767"/>
    </location>
</feature>
<dbReference type="GO" id="GO:0000776">
    <property type="term" value="C:kinetochore"/>
    <property type="evidence" value="ECO:0007669"/>
    <property type="project" value="TreeGrafter"/>
</dbReference>
<feature type="coiled-coil region" evidence="1">
    <location>
        <begin position="978"/>
        <end position="1058"/>
    </location>
</feature>
<feature type="region of interest" description="Disordered" evidence="2">
    <location>
        <begin position="187"/>
        <end position="339"/>
    </location>
</feature>
<dbReference type="GO" id="GO:0007094">
    <property type="term" value="P:mitotic spindle assembly checkpoint signaling"/>
    <property type="evidence" value="ECO:0007669"/>
    <property type="project" value="TreeGrafter"/>
</dbReference>